<reference evidence="1" key="1">
    <citation type="submission" date="2022-03" db="EMBL/GenBank/DDBJ databases">
        <authorList>
            <person name="Sayadi A."/>
        </authorList>
    </citation>
    <scope>NUCLEOTIDE SEQUENCE</scope>
</reference>
<gene>
    <name evidence="1" type="ORF">ACAOBT_LOCUS12734</name>
</gene>
<evidence type="ECO:0000313" key="1">
    <source>
        <dbReference type="EMBL" id="CAH1977571.1"/>
    </source>
</evidence>
<protein>
    <submittedName>
        <fullName evidence="1">Uncharacterized protein</fullName>
    </submittedName>
</protein>
<dbReference type="EMBL" id="CAKOFQ010006860">
    <property type="protein sequence ID" value="CAH1977571.1"/>
    <property type="molecule type" value="Genomic_DNA"/>
</dbReference>
<dbReference type="AlphaFoldDB" id="A0A9P0KSJ1"/>
<name>A0A9P0KSJ1_ACAOB</name>
<keyword evidence="2" id="KW-1185">Reference proteome</keyword>
<sequence length="17" mass="1960">MFHCLGCTTGFQIIIYI</sequence>
<proteinExistence type="predicted"/>
<dbReference type="Proteomes" id="UP001152888">
    <property type="component" value="Unassembled WGS sequence"/>
</dbReference>
<comment type="caution">
    <text evidence="1">The sequence shown here is derived from an EMBL/GenBank/DDBJ whole genome shotgun (WGS) entry which is preliminary data.</text>
</comment>
<organism evidence="1 2">
    <name type="scientific">Acanthoscelides obtectus</name>
    <name type="common">Bean weevil</name>
    <name type="synonym">Bruchus obtectus</name>
    <dbReference type="NCBI Taxonomy" id="200917"/>
    <lineage>
        <taxon>Eukaryota</taxon>
        <taxon>Metazoa</taxon>
        <taxon>Ecdysozoa</taxon>
        <taxon>Arthropoda</taxon>
        <taxon>Hexapoda</taxon>
        <taxon>Insecta</taxon>
        <taxon>Pterygota</taxon>
        <taxon>Neoptera</taxon>
        <taxon>Endopterygota</taxon>
        <taxon>Coleoptera</taxon>
        <taxon>Polyphaga</taxon>
        <taxon>Cucujiformia</taxon>
        <taxon>Chrysomeloidea</taxon>
        <taxon>Chrysomelidae</taxon>
        <taxon>Bruchinae</taxon>
        <taxon>Bruchini</taxon>
        <taxon>Acanthoscelides</taxon>
    </lineage>
</organism>
<evidence type="ECO:0000313" key="2">
    <source>
        <dbReference type="Proteomes" id="UP001152888"/>
    </source>
</evidence>
<accession>A0A9P0KSJ1</accession>